<dbReference type="WBParaSite" id="Gr19_v10_g16844.t1">
    <property type="protein sequence ID" value="Gr19_v10_g16844.t1"/>
    <property type="gene ID" value="Gr19_v10_g16844"/>
</dbReference>
<feature type="region of interest" description="Disordered" evidence="12">
    <location>
        <begin position="196"/>
        <end position="216"/>
    </location>
</feature>
<dbReference type="GO" id="GO:0004527">
    <property type="term" value="F:exonuclease activity"/>
    <property type="evidence" value="ECO:0007669"/>
    <property type="project" value="UniProtKB-KW"/>
</dbReference>
<comment type="subcellular location">
    <subcellularLocation>
        <location evidence="1">Nucleus</location>
    </subcellularLocation>
</comment>
<feature type="site" description="Interaction with DNA" evidence="11">
    <location>
        <position position="428"/>
    </location>
</feature>
<evidence type="ECO:0000256" key="6">
    <source>
        <dbReference type="ARBA" id="ARBA00022839"/>
    </source>
</evidence>
<feature type="compositionally biased region" description="Low complexity" evidence="12">
    <location>
        <begin position="203"/>
        <end position="216"/>
    </location>
</feature>
<evidence type="ECO:0000256" key="5">
    <source>
        <dbReference type="ARBA" id="ARBA00022801"/>
    </source>
</evidence>
<dbReference type="GO" id="GO:0005634">
    <property type="term" value="C:nucleus"/>
    <property type="evidence" value="ECO:0007669"/>
    <property type="project" value="UniProtKB-SubCell"/>
</dbReference>
<dbReference type="PANTHER" id="PTHR12415">
    <property type="entry name" value="TYROSYL-DNA PHOSPHODIESTERASE 1"/>
    <property type="match status" value="1"/>
</dbReference>
<keyword evidence="6" id="KW-0269">Exonuclease</keyword>
<dbReference type="Gene3D" id="3.30.870.10">
    <property type="entry name" value="Endonuclease Chain A"/>
    <property type="match status" value="2"/>
</dbReference>
<evidence type="ECO:0000256" key="12">
    <source>
        <dbReference type="SAM" id="MobiDB-lite"/>
    </source>
</evidence>
<dbReference type="InterPro" id="IPR010347">
    <property type="entry name" value="Tdp1"/>
</dbReference>
<evidence type="ECO:0000313" key="14">
    <source>
        <dbReference type="WBParaSite" id="Gr19_v10_g16844.t1"/>
    </source>
</evidence>
<protein>
    <submittedName>
        <fullName evidence="14">Tyrosyl-DNA phosphodiesterase</fullName>
    </submittedName>
</protein>
<feature type="region of interest" description="Disordered" evidence="12">
    <location>
        <begin position="1"/>
        <end position="30"/>
    </location>
</feature>
<dbReference type="GO" id="GO:0003697">
    <property type="term" value="F:single-stranded DNA binding"/>
    <property type="evidence" value="ECO:0007669"/>
    <property type="project" value="TreeGrafter"/>
</dbReference>
<dbReference type="GO" id="GO:0006281">
    <property type="term" value="P:DNA repair"/>
    <property type="evidence" value="ECO:0007669"/>
    <property type="project" value="UniProtKB-KW"/>
</dbReference>
<evidence type="ECO:0000313" key="13">
    <source>
        <dbReference type="Proteomes" id="UP000887572"/>
    </source>
</evidence>
<keyword evidence="3" id="KW-0540">Nuclease</keyword>
<sequence>MKRQFVEGKCVHNGNTPSTAPEGKMSKSGDVGVQNTLAEPNSSDLMDGGVHLVKVECLGTEANNGKGNVPRALSLFELIRAIRPIASIHFNYCIDPQWVLRQYSRRLRECPIAFVVGHQQLQALRSAVPSAFAASVRCAGVPMPFAYGTHHAKLSLFEANDRALHVVISTANLVEEDWTAKTQAFYHARGKLDTDDVERGAGTASTSVADDADATTSSAPLQRFRDDLVAYLRAAYPAGAGEVHQIVQFWVDRIGQADFSHIPDRIVASVPGRYQKSPAGAMCRFGHLRLRQLLSEAFSAEERGRHHKTFVGQFSSIGSLGARAEAWLCDEFLTSLSGGKSMLSASALKLIYPTVENVRDSLEGYAAGLSLPYSSQTHRKQPYLKQFLHQWKCERFKRHAASPHVKSYVALDSAGQCQWLLLTSANLSHSAWGKLEKGGTQMFVRSFELGVLMCAKDHQRRALFPPFDLPLTKYAADDEPFLVDMLYTTKPTDANGFRGAMDARAALTG</sequence>
<feature type="binding site" evidence="10">
    <location>
        <position position="153"/>
    </location>
    <ligand>
        <name>substrate</name>
    </ligand>
</feature>
<dbReference type="AlphaFoldDB" id="A0A914HER9"/>
<evidence type="ECO:0000256" key="10">
    <source>
        <dbReference type="PIRSR" id="PIRSR610347-2"/>
    </source>
</evidence>
<evidence type="ECO:0000256" key="2">
    <source>
        <dbReference type="ARBA" id="ARBA00010205"/>
    </source>
</evidence>
<feature type="active site" description="Proton donor/acceptor" evidence="9">
    <location>
        <position position="404"/>
    </location>
</feature>
<feature type="active site" description="Nucleophile" evidence="9">
    <location>
        <position position="151"/>
    </location>
</feature>
<dbReference type="Pfam" id="PF06087">
    <property type="entry name" value="Tyr-DNA_phospho"/>
    <property type="match status" value="1"/>
</dbReference>
<dbReference type="GO" id="GO:0017005">
    <property type="term" value="F:3'-tyrosyl-DNA phosphodiesterase activity"/>
    <property type="evidence" value="ECO:0007669"/>
    <property type="project" value="TreeGrafter"/>
</dbReference>
<reference evidence="14" key="1">
    <citation type="submission" date="2022-11" db="UniProtKB">
        <authorList>
            <consortium name="WormBaseParasite"/>
        </authorList>
    </citation>
    <scope>IDENTIFICATION</scope>
</reference>
<dbReference type="SUPFAM" id="SSF56024">
    <property type="entry name" value="Phospholipase D/nuclease"/>
    <property type="match status" value="2"/>
</dbReference>
<keyword evidence="13" id="KW-1185">Reference proteome</keyword>
<evidence type="ECO:0000256" key="4">
    <source>
        <dbReference type="ARBA" id="ARBA00022763"/>
    </source>
</evidence>
<evidence type="ECO:0000256" key="7">
    <source>
        <dbReference type="ARBA" id="ARBA00023204"/>
    </source>
</evidence>
<dbReference type="PANTHER" id="PTHR12415:SF0">
    <property type="entry name" value="TYROSYL-DNA PHOSPHODIESTERASE 1"/>
    <property type="match status" value="1"/>
</dbReference>
<accession>A0A914HER9</accession>
<keyword evidence="8" id="KW-0539">Nucleus</keyword>
<organism evidence="13 14">
    <name type="scientific">Globodera rostochiensis</name>
    <name type="common">Golden nematode worm</name>
    <name type="synonym">Heterodera rostochiensis</name>
    <dbReference type="NCBI Taxonomy" id="31243"/>
    <lineage>
        <taxon>Eukaryota</taxon>
        <taxon>Metazoa</taxon>
        <taxon>Ecdysozoa</taxon>
        <taxon>Nematoda</taxon>
        <taxon>Chromadorea</taxon>
        <taxon>Rhabditida</taxon>
        <taxon>Tylenchina</taxon>
        <taxon>Tylenchomorpha</taxon>
        <taxon>Tylenchoidea</taxon>
        <taxon>Heteroderidae</taxon>
        <taxon>Heteroderinae</taxon>
        <taxon>Globodera</taxon>
    </lineage>
</organism>
<keyword evidence="7" id="KW-0234">DNA repair</keyword>
<evidence type="ECO:0000256" key="1">
    <source>
        <dbReference type="ARBA" id="ARBA00004123"/>
    </source>
</evidence>
<evidence type="ECO:0000256" key="11">
    <source>
        <dbReference type="PIRSR" id="PIRSR610347-3"/>
    </source>
</evidence>
<keyword evidence="4" id="KW-0227">DNA damage</keyword>
<feature type="binding site" evidence="10">
    <location>
        <position position="406"/>
    </location>
    <ligand>
        <name>substrate</name>
    </ligand>
</feature>
<comment type="similarity">
    <text evidence="2">Belongs to the tyrosyl-DNA phosphodiesterase family.</text>
</comment>
<dbReference type="GO" id="GO:0003690">
    <property type="term" value="F:double-stranded DNA binding"/>
    <property type="evidence" value="ECO:0007669"/>
    <property type="project" value="TreeGrafter"/>
</dbReference>
<evidence type="ECO:0000256" key="3">
    <source>
        <dbReference type="ARBA" id="ARBA00022722"/>
    </source>
</evidence>
<proteinExistence type="inferred from homology"/>
<feature type="compositionally biased region" description="Basic and acidic residues" evidence="12">
    <location>
        <begin position="1"/>
        <end position="10"/>
    </location>
</feature>
<evidence type="ECO:0000256" key="8">
    <source>
        <dbReference type="ARBA" id="ARBA00023242"/>
    </source>
</evidence>
<keyword evidence="5" id="KW-0378">Hydrolase</keyword>
<evidence type="ECO:0000256" key="9">
    <source>
        <dbReference type="PIRSR" id="PIRSR610347-1"/>
    </source>
</evidence>
<name>A0A914HER9_GLORO</name>
<dbReference type="Proteomes" id="UP000887572">
    <property type="component" value="Unplaced"/>
</dbReference>